<evidence type="ECO:0000259" key="1">
    <source>
        <dbReference type="Pfam" id="PF25901"/>
    </source>
</evidence>
<protein>
    <recommendedName>
        <fullName evidence="1">DUF7960 domain-containing protein</fullName>
    </recommendedName>
</protein>
<dbReference type="Proteomes" id="UP000199451">
    <property type="component" value="Unassembled WGS sequence"/>
</dbReference>
<dbReference type="RefSeq" id="WP_089700037.1">
    <property type="nucleotide sequence ID" value="NZ_FNHL01000009.1"/>
</dbReference>
<accession>A0A1G9ZYW8</accession>
<dbReference type="InterPro" id="IPR058266">
    <property type="entry name" value="DUF7960"/>
</dbReference>
<feature type="domain" description="DUF7960" evidence="1">
    <location>
        <begin position="1"/>
        <end position="146"/>
    </location>
</feature>
<dbReference type="AlphaFoldDB" id="A0A1G9ZYW8"/>
<dbReference type="EMBL" id="FNHL01000009">
    <property type="protein sequence ID" value="SDN26284.1"/>
    <property type="molecule type" value="Genomic_DNA"/>
</dbReference>
<dbReference type="STRING" id="660521.SAMN04487949_3764"/>
<dbReference type="OrthoDB" id="159011at2157"/>
<sequence>MYTGKTEQPCCLCDDPETVARLDLPPRAVTLMKHGGRIAWRDIVGDVSVHFCASDWELVCDLVVDLGQNPLSRCSVARASFDLRADFEALTRIRKDEPDQSALEAERLREATRVVDRYGDDPMVETRDYVEARVVQWTLEDLGVADGVEPGR</sequence>
<organism evidence="2 3">
    <name type="scientific">Halogranum gelatinilyticum</name>
    <dbReference type="NCBI Taxonomy" id="660521"/>
    <lineage>
        <taxon>Archaea</taxon>
        <taxon>Methanobacteriati</taxon>
        <taxon>Methanobacteriota</taxon>
        <taxon>Stenosarchaea group</taxon>
        <taxon>Halobacteria</taxon>
        <taxon>Halobacteriales</taxon>
        <taxon>Haloferacaceae</taxon>
    </lineage>
</organism>
<gene>
    <name evidence="2" type="ORF">SAMN04487949_3764</name>
</gene>
<name>A0A1G9ZYW8_9EURY</name>
<reference evidence="3" key="1">
    <citation type="submission" date="2016-10" db="EMBL/GenBank/DDBJ databases">
        <authorList>
            <person name="Varghese N."/>
            <person name="Submissions S."/>
        </authorList>
    </citation>
    <scope>NUCLEOTIDE SEQUENCE [LARGE SCALE GENOMIC DNA]</scope>
    <source>
        <strain evidence="3">CGMCC 1.10119</strain>
    </source>
</reference>
<keyword evidence="3" id="KW-1185">Reference proteome</keyword>
<dbReference type="Pfam" id="PF25901">
    <property type="entry name" value="DUF7960"/>
    <property type="match status" value="1"/>
</dbReference>
<evidence type="ECO:0000313" key="2">
    <source>
        <dbReference type="EMBL" id="SDN26284.1"/>
    </source>
</evidence>
<proteinExistence type="predicted"/>
<evidence type="ECO:0000313" key="3">
    <source>
        <dbReference type="Proteomes" id="UP000199451"/>
    </source>
</evidence>